<reference evidence="2" key="1">
    <citation type="journal article" date="2014" name="Int. J. Syst. Evol. Microbiol.">
        <title>Complete genome sequence of Corynebacterium casei LMG S-19264T (=DSM 44701T), isolated from a smear-ripened cheese.</title>
        <authorList>
            <consortium name="US DOE Joint Genome Institute (JGI-PGF)"/>
            <person name="Walter F."/>
            <person name="Albersmeier A."/>
            <person name="Kalinowski J."/>
            <person name="Ruckert C."/>
        </authorList>
    </citation>
    <scope>NUCLEOTIDE SEQUENCE</scope>
    <source>
        <strain evidence="2">CGMCC 1.15178</strain>
    </source>
</reference>
<protein>
    <submittedName>
        <fullName evidence="2">Formate dehydrogenase</fullName>
    </submittedName>
</protein>
<dbReference type="InterPro" id="IPR024775">
    <property type="entry name" value="DinB-like"/>
</dbReference>
<dbReference type="Pfam" id="PF12867">
    <property type="entry name" value="DinB_2"/>
    <property type="match status" value="1"/>
</dbReference>
<accession>A0A916YTI1</accession>
<name>A0A916YTI1_9BACL</name>
<comment type="caution">
    <text evidence="2">The sequence shown here is derived from an EMBL/GenBank/DDBJ whole genome shotgun (WGS) entry which is preliminary data.</text>
</comment>
<keyword evidence="3" id="KW-1185">Reference proteome</keyword>
<dbReference type="SUPFAM" id="SSF109854">
    <property type="entry name" value="DinB/YfiT-like putative metalloenzymes"/>
    <property type="match status" value="1"/>
</dbReference>
<evidence type="ECO:0000259" key="1">
    <source>
        <dbReference type="Pfam" id="PF12867"/>
    </source>
</evidence>
<dbReference type="AlphaFoldDB" id="A0A916YTI1"/>
<proteinExistence type="predicted"/>
<feature type="domain" description="DinB-like" evidence="1">
    <location>
        <begin position="11"/>
        <end position="144"/>
    </location>
</feature>
<dbReference type="Proteomes" id="UP000612456">
    <property type="component" value="Unassembled WGS sequence"/>
</dbReference>
<organism evidence="2 3">
    <name type="scientific">Paenibacillus nasutitermitis</name>
    <dbReference type="NCBI Taxonomy" id="1652958"/>
    <lineage>
        <taxon>Bacteria</taxon>
        <taxon>Bacillati</taxon>
        <taxon>Bacillota</taxon>
        <taxon>Bacilli</taxon>
        <taxon>Bacillales</taxon>
        <taxon>Paenibacillaceae</taxon>
        <taxon>Paenibacillus</taxon>
    </lineage>
</organism>
<sequence>MSTIIITTAQTVRQLVLQQVQAIPEELYDIKPDAFNNTIRWNIGHIIFWMDSYMSQCFHNSSDIPETYTALFNSGTKPAEWTTAPPSKEELIGELSRQLSAFSEISPDRLNKPLDTPLHMGPLTFNLAGELFNFAIVHETMHFTTCGSLFKVIQESR</sequence>
<evidence type="ECO:0000313" key="3">
    <source>
        <dbReference type="Proteomes" id="UP000612456"/>
    </source>
</evidence>
<gene>
    <name evidence="2" type="ORF">GCM10010911_16760</name>
</gene>
<dbReference type="EMBL" id="BMHP01000001">
    <property type="protein sequence ID" value="GGD59587.1"/>
    <property type="molecule type" value="Genomic_DNA"/>
</dbReference>
<dbReference type="RefSeq" id="WP_188990880.1">
    <property type="nucleotide sequence ID" value="NZ_BMHP01000001.1"/>
</dbReference>
<dbReference type="Gene3D" id="1.20.120.450">
    <property type="entry name" value="dinb family like domain"/>
    <property type="match status" value="1"/>
</dbReference>
<dbReference type="InterPro" id="IPR034660">
    <property type="entry name" value="DinB/YfiT-like"/>
</dbReference>
<reference evidence="2" key="2">
    <citation type="submission" date="2020-09" db="EMBL/GenBank/DDBJ databases">
        <authorList>
            <person name="Sun Q."/>
            <person name="Zhou Y."/>
        </authorList>
    </citation>
    <scope>NUCLEOTIDE SEQUENCE</scope>
    <source>
        <strain evidence="2">CGMCC 1.15178</strain>
    </source>
</reference>
<evidence type="ECO:0000313" key="2">
    <source>
        <dbReference type="EMBL" id="GGD59587.1"/>
    </source>
</evidence>